<dbReference type="PANTHER" id="PTHR23138">
    <property type="entry name" value="RAN BINDING PROTEIN"/>
    <property type="match status" value="1"/>
</dbReference>
<dbReference type="OrthoDB" id="185618at2759"/>
<dbReference type="STRING" id="321146.A0A139HAU5"/>
<dbReference type="InterPro" id="IPR011993">
    <property type="entry name" value="PH-like_dom_sf"/>
</dbReference>
<evidence type="ECO:0000256" key="2">
    <source>
        <dbReference type="ARBA" id="ARBA00023242"/>
    </source>
</evidence>
<dbReference type="SMART" id="SM00160">
    <property type="entry name" value="RanBD"/>
    <property type="match status" value="1"/>
</dbReference>
<feature type="compositionally biased region" description="Basic and acidic residues" evidence="3">
    <location>
        <begin position="415"/>
        <end position="424"/>
    </location>
</feature>
<feature type="compositionally biased region" description="Basic and acidic residues" evidence="3">
    <location>
        <begin position="47"/>
        <end position="68"/>
    </location>
</feature>
<evidence type="ECO:0000313" key="5">
    <source>
        <dbReference type="EMBL" id="KXS99570.1"/>
    </source>
</evidence>
<evidence type="ECO:0000259" key="4">
    <source>
        <dbReference type="PROSITE" id="PS50196"/>
    </source>
</evidence>
<feature type="compositionally biased region" description="Basic and acidic residues" evidence="3">
    <location>
        <begin position="137"/>
        <end position="153"/>
    </location>
</feature>
<feature type="compositionally biased region" description="Acidic residues" evidence="3">
    <location>
        <begin position="391"/>
        <end position="404"/>
    </location>
</feature>
<keyword evidence="6" id="KW-1185">Reference proteome</keyword>
<feature type="region of interest" description="Disordered" evidence="3">
    <location>
        <begin position="29"/>
        <end position="436"/>
    </location>
</feature>
<dbReference type="InterPro" id="IPR045255">
    <property type="entry name" value="RanBP1-like"/>
</dbReference>
<gene>
    <name evidence="5" type="ORF">AC578_2212</name>
</gene>
<dbReference type="Pfam" id="PF00638">
    <property type="entry name" value="Ran_BP1"/>
    <property type="match status" value="1"/>
</dbReference>
<dbReference type="EMBL" id="LFZN01000089">
    <property type="protein sequence ID" value="KXS99570.1"/>
    <property type="molecule type" value="Genomic_DNA"/>
</dbReference>
<dbReference type="Proteomes" id="UP000070133">
    <property type="component" value="Unassembled WGS sequence"/>
</dbReference>
<dbReference type="PANTHER" id="PTHR23138:SF142">
    <property type="entry name" value="RAN-BINDING PROTEIN 3B-RELATED"/>
    <property type="match status" value="1"/>
</dbReference>
<accession>A0A139HAU5</accession>
<organism evidence="5 6">
    <name type="scientific">Pseudocercospora eumusae</name>
    <dbReference type="NCBI Taxonomy" id="321146"/>
    <lineage>
        <taxon>Eukaryota</taxon>
        <taxon>Fungi</taxon>
        <taxon>Dikarya</taxon>
        <taxon>Ascomycota</taxon>
        <taxon>Pezizomycotina</taxon>
        <taxon>Dothideomycetes</taxon>
        <taxon>Dothideomycetidae</taxon>
        <taxon>Mycosphaerellales</taxon>
        <taxon>Mycosphaerellaceae</taxon>
        <taxon>Pseudocercospora</taxon>
    </lineage>
</organism>
<name>A0A139HAU5_9PEZI</name>
<proteinExistence type="predicted"/>
<dbReference type="GO" id="GO:0005634">
    <property type="term" value="C:nucleus"/>
    <property type="evidence" value="ECO:0007669"/>
    <property type="project" value="UniProtKB-SubCell"/>
</dbReference>
<dbReference type="SUPFAM" id="SSF50729">
    <property type="entry name" value="PH domain-like"/>
    <property type="match status" value="1"/>
</dbReference>
<evidence type="ECO:0000256" key="3">
    <source>
        <dbReference type="SAM" id="MobiDB-lite"/>
    </source>
</evidence>
<reference evidence="5 6" key="1">
    <citation type="submission" date="2015-07" db="EMBL/GenBank/DDBJ databases">
        <title>Comparative genomics of the Sigatoka disease complex on banana suggests a link between parallel evolutionary changes in Pseudocercospora fijiensis and Pseudocercospora eumusae and increased virulence on the banana host.</title>
        <authorList>
            <person name="Chang T.-C."/>
            <person name="Salvucci A."/>
            <person name="Crous P.W."/>
            <person name="Stergiopoulos I."/>
        </authorList>
    </citation>
    <scope>NUCLEOTIDE SEQUENCE [LARGE SCALE GENOMIC DNA]</scope>
    <source>
        <strain evidence="5 6">CBS 114824</strain>
    </source>
</reference>
<sequence length="559" mass="57858">MSHSLPAATLFSPIVPETRTYTSNQHIANMASEKDNGVLSDPEGNEEAAREQLKKAHLQDADKPDASAHDPSTGVPSPEEPGATSEGRGRLQKKRSYDEVEGEPAQQATTVSAKQHTRKRSRDSTAEEDVLNNGQRKSHEHERTGNEAADAHAEANGSAKPPRPGTPEQGPDARSEAAGETLASPKTKRSRLHSTDATETTAAQEDAKKEGATKLPPGSAFANTSSASPFGALAGSKSPSTEPQTSASAFSSSAFGSLAASSSSGFGALGKNSGGPGLGGGFASGVKSPLNTKENENPTPTGGFGGTLGQQSAFSSAGGSGSGFGSSASAFSSLGSSKSSGGFGSSLAGATGGSGFGSLGGAGLSSFASGKPTAPFGGSAKSAKPFGAKNDDDEDDGGDDEEDERSGMKSPLSQEEEKQDERFYEQSLETGEEGEVTEFSCRSKLYNYAAVDGGKKEWRERGIGVLKLNVKMPAPDDQDAKLTARLLIRADGSHRIMLNTPIKKELKFGDQSGEKPQSGNILFSGTIDEKPDLALLQLKLKHINALELYDKIKALQASM</sequence>
<dbReference type="Gene3D" id="2.30.29.30">
    <property type="entry name" value="Pleckstrin-homology domain (PH domain)/Phosphotyrosine-binding domain (PTB)"/>
    <property type="match status" value="1"/>
</dbReference>
<dbReference type="PROSITE" id="PS50196">
    <property type="entry name" value="RANBD1"/>
    <property type="match status" value="1"/>
</dbReference>
<comment type="caution">
    <text evidence="5">The sequence shown here is derived from an EMBL/GenBank/DDBJ whole genome shotgun (WGS) entry which is preliminary data.</text>
</comment>
<feature type="compositionally biased region" description="Low complexity" evidence="3">
    <location>
        <begin position="325"/>
        <end position="349"/>
    </location>
</feature>
<dbReference type="InterPro" id="IPR000156">
    <property type="entry name" value="Ran_bind_dom"/>
</dbReference>
<evidence type="ECO:0000256" key="1">
    <source>
        <dbReference type="ARBA" id="ARBA00004123"/>
    </source>
</evidence>
<evidence type="ECO:0000313" key="6">
    <source>
        <dbReference type="Proteomes" id="UP000070133"/>
    </source>
</evidence>
<feature type="compositionally biased region" description="Low complexity" evidence="3">
    <location>
        <begin position="195"/>
        <end position="204"/>
    </location>
</feature>
<feature type="compositionally biased region" description="Gly residues" evidence="3">
    <location>
        <begin position="272"/>
        <end position="283"/>
    </location>
</feature>
<feature type="compositionally biased region" description="Low complexity" evidence="3">
    <location>
        <begin position="246"/>
        <end position="271"/>
    </location>
</feature>
<protein>
    <recommendedName>
        <fullName evidence="4">RanBD1 domain-containing protein</fullName>
    </recommendedName>
</protein>
<comment type="subcellular location">
    <subcellularLocation>
        <location evidence="1">Nucleus</location>
    </subcellularLocation>
</comment>
<dbReference type="AlphaFoldDB" id="A0A139HAU5"/>
<feature type="domain" description="RanBD1" evidence="4">
    <location>
        <begin position="408"/>
        <end position="551"/>
    </location>
</feature>
<keyword evidence="2" id="KW-0539">Nucleus</keyword>
<feature type="compositionally biased region" description="Gly residues" evidence="3">
    <location>
        <begin position="350"/>
        <end position="363"/>
    </location>
</feature>